<evidence type="ECO:0000313" key="4">
    <source>
        <dbReference type="Proteomes" id="UP001500731"/>
    </source>
</evidence>
<sequence length="745" mass="77368">MRTLTMLLGTTAVVAAVIVAATTPAQASTQGRSTLSAAAAPMTVAAGSGSADPTDAYLFAYFEGEQYGGEQIRFGLSRGNDALHWIDINKGDPVLTSTMGTTGLRDPFLMRSHDGTKFYLLATDLKIYPNGNFSTAQQNGSLNLEIWESTDLVHWSAQREVKVSSDYAGNTWAPEAYWDDASQQYVVFWASALYPSTDTAGRSISTSYQRMMYATTSDFQTFSAPQVWTDVKRGAGLGMIDSDVIKEGDYYYRFTKDEAYMIPRLERSKSLSAAETGSLATTASDPAAGWQLVKEKVGQGLANQWGGTFTAGEGPTVFKANDGDSTTGGLPTWYLFMDQPSYHGGKGYVPFATHDLSDPNGWYSVAATSQLPTSPRHGTVLPVTQAEYDRLLQAYQPDQLVTGIDDVVVTTVAGTAGTLPATVTAHYADGSSRQTPATWPAVDAAVWQAPGVRTITANPIPGATASDTLTLVVGDGHPPVTTLTVPGGADVWHTGPVVVSATATDDSGVAMVRTELDGVGTDTAGGSATITVTGDGAHAVTASATDEYRTAGPAVAATVKIDGTAPLSRADFTAGSRALTLTAEDATSGVARIEYSLDGGAWGTYGGAVTVPGTVGSVAYRAVDDAGNVEATRQLAVPYQVTMSDTSTSVQLSTTRANAGRTDVGVTATVAAGSAPAAAGYVKVTVLHDGDTVFSALAGVRSGTASMSVPASALRTRGSYVVRTEFLGTATLNPSSGQAALTAVK</sequence>
<dbReference type="CDD" id="cd08983">
    <property type="entry name" value="GH43_Bt3655-like"/>
    <property type="match status" value="1"/>
</dbReference>
<comment type="caution">
    <text evidence="3">The sequence shown here is derived from an EMBL/GenBank/DDBJ whole genome shotgun (WGS) entry which is preliminary data.</text>
</comment>
<name>A0ABP8P264_9MICO</name>
<protein>
    <recommendedName>
        <fullName evidence="2">Bacterial Ig-like domain-containing protein</fullName>
    </recommendedName>
</protein>
<organism evidence="3 4">
    <name type="scientific">Microbacterium panaciterrae</name>
    <dbReference type="NCBI Taxonomy" id="985759"/>
    <lineage>
        <taxon>Bacteria</taxon>
        <taxon>Bacillati</taxon>
        <taxon>Actinomycetota</taxon>
        <taxon>Actinomycetes</taxon>
        <taxon>Micrococcales</taxon>
        <taxon>Microbacteriaceae</taxon>
        <taxon>Microbacterium</taxon>
    </lineage>
</organism>
<accession>A0ABP8P264</accession>
<dbReference type="Gene3D" id="2.115.10.20">
    <property type="entry name" value="Glycosyl hydrolase domain, family 43"/>
    <property type="match status" value="1"/>
</dbReference>
<dbReference type="InterPro" id="IPR011081">
    <property type="entry name" value="Big_4"/>
</dbReference>
<keyword evidence="4" id="KW-1185">Reference proteome</keyword>
<gene>
    <name evidence="3" type="ORF">GCM10023171_02700</name>
</gene>
<reference evidence="4" key="1">
    <citation type="journal article" date="2019" name="Int. J. Syst. Evol. Microbiol.">
        <title>The Global Catalogue of Microorganisms (GCM) 10K type strain sequencing project: providing services to taxonomists for standard genome sequencing and annotation.</title>
        <authorList>
            <consortium name="The Broad Institute Genomics Platform"/>
            <consortium name="The Broad Institute Genome Sequencing Center for Infectious Disease"/>
            <person name="Wu L."/>
            <person name="Ma J."/>
        </authorList>
    </citation>
    <scope>NUCLEOTIDE SEQUENCE [LARGE SCALE GENOMIC DNA]</scope>
    <source>
        <strain evidence="4">JCM 17839</strain>
    </source>
</reference>
<dbReference type="InterPro" id="IPR023296">
    <property type="entry name" value="Glyco_hydro_beta-prop_sf"/>
</dbReference>
<dbReference type="InterPro" id="IPR050727">
    <property type="entry name" value="GH43_arabinanases"/>
</dbReference>
<evidence type="ECO:0000256" key="1">
    <source>
        <dbReference type="SAM" id="SignalP"/>
    </source>
</evidence>
<feature type="signal peptide" evidence="1">
    <location>
        <begin position="1"/>
        <end position="27"/>
    </location>
</feature>
<evidence type="ECO:0000313" key="3">
    <source>
        <dbReference type="EMBL" id="GAA4478498.1"/>
    </source>
</evidence>
<dbReference type="EMBL" id="BAABGP010000003">
    <property type="protein sequence ID" value="GAA4478498.1"/>
    <property type="molecule type" value="Genomic_DNA"/>
</dbReference>
<keyword evidence="1" id="KW-0732">Signal</keyword>
<dbReference type="NCBIfam" id="NF047446">
    <property type="entry name" value="barrel_OmpL47"/>
    <property type="match status" value="1"/>
</dbReference>
<dbReference type="InterPro" id="IPR058094">
    <property type="entry name" value="Ig-like_OmpL47-like"/>
</dbReference>
<dbReference type="SUPFAM" id="SSF75005">
    <property type="entry name" value="Arabinanase/levansucrase/invertase"/>
    <property type="match status" value="1"/>
</dbReference>
<evidence type="ECO:0000259" key="2">
    <source>
        <dbReference type="Pfam" id="PF07532"/>
    </source>
</evidence>
<dbReference type="PANTHER" id="PTHR43301">
    <property type="entry name" value="ARABINAN ENDO-1,5-ALPHA-L-ARABINOSIDASE"/>
    <property type="match status" value="1"/>
</dbReference>
<dbReference type="Proteomes" id="UP001500731">
    <property type="component" value="Unassembled WGS sequence"/>
</dbReference>
<feature type="chain" id="PRO_5046178928" description="Bacterial Ig-like domain-containing protein" evidence="1">
    <location>
        <begin position="28"/>
        <end position="745"/>
    </location>
</feature>
<proteinExistence type="predicted"/>
<feature type="domain" description="Bacterial Ig-like" evidence="2">
    <location>
        <begin position="404"/>
        <end position="456"/>
    </location>
</feature>
<dbReference type="PANTHER" id="PTHR43301:SF3">
    <property type="entry name" value="ARABINAN ENDO-1,5-ALPHA-L-ARABINOSIDASE A-RELATED"/>
    <property type="match status" value="1"/>
</dbReference>
<dbReference type="Pfam" id="PF07532">
    <property type="entry name" value="Big_4"/>
    <property type="match status" value="1"/>
</dbReference>
<dbReference type="RefSeq" id="WP_345183563.1">
    <property type="nucleotide sequence ID" value="NZ_BAABGP010000003.1"/>
</dbReference>